<proteinExistence type="predicted"/>
<sequence>MSGSLPRRLAALEARRAPAPSYVVFLSDEDLANPAAQEAAIAEHQRRTGWAGPVIVAPVEVTVEEWVACATSGRLNDAVEAAL</sequence>
<name>A0ABS1UAE6_9PROT</name>
<keyword evidence="2" id="KW-1185">Reference proteome</keyword>
<reference evidence="1 2" key="1">
    <citation type="submission" date="2021-01" db="EMBL/GenBank/DDBJ databases">
        <title>Belnapia mucosa sp. nov. and Belnapia arida sp. nov., isolated from the Tabernas Desert (Almeria, Spain).</title>
        <authorList>
            <person name="Molina-Menor E."/>
            <person name="Vidal-Verdu A."/>
            <person name="Calonge A."/>
            <person name="Satari L."/>
            <person name="Pereto J."/>
            <person name="Porcar M."/>
        </authorList>
    </citation>
    <scope>NUCLEOTIDE SEQUENCE [LARGE SCALE GENOMIC DNA]</scope>
    <source>
        <strain evidence="1 2">T18</strain>
    </source>
</reference>
<evidence type="ECO:0000313" key="1">
    <source>
        <dbReference type="EMBL" id="MBL6081648.1"/>
    </source>
</evidence>
<evidence type="ECO:0000313" key="2">
    <source>
        <dbReference type="Proteomes" id="UP000660885"/>
    </source>
</evidence>
<accession>A0ABS1UAE6</accession>
<comment type="caution">
    <text evidence="1">The sequence shown here is derived from an EMBL/GenBank/DDBJ whole genome shotgun (WGS) entry which is preliminary data.</text>
</comment>
<dbReference type="RefSeq" id="WP_202834865.1">
    <property type="nucleotide sequence ID" value="NZ_JAETWB010000032.1"/>
</dbReference>
<organism evidence="1 2">
    <name type="scientific">Belnapia arida</name>
    <dbReference type="NCBI Taxonomy" id="2804533"/>
    <lineage>
        <taxon>Bacteria</taxon>
        <taxon>Pseudomonadati</taxon>
        <taxon>Pseudomonadota</taxon>
        <taxon>Alphaproteobacteria</taxon>
        <taxon>Acetobacterales</taxon>
        <taxon>Roseomonadaceae</taxon>
        <taxon>Belnapia</taxon>
    </lineage>
</organism>
<gene>
    <name evidence="1" type="ORF">JMJ56_27025</name>
</gene>
<dbReference type="Proteomes" id="UP000660885">
    <property type="component" value="Unassembled WGS sequence"/>
</dbReference>
<dbReference type="EMBL" id="JAETWB010000032">
    <property type="protein sequence ID" value="MBL6081648.1"/>
    <property type="molecule type" value="Genomic_DNA"/>
</dbReference>
<protein>
    <submittedName>
        <fullName evidence="1">Uncharacterized protein</fullName>
    </submittedName>
</protein>